<evidence type="ECO:0000256" key="1">
    <source>
        <dbReference type="ARBA" id="ARBA00022598"/>
    </source>
</evidence>
<comment type="caution">
    <text evidence="5">The sequence shown here is derived from an EMBL/GenBank/DDBJ whole genome shotgun (WGS) entry which is preliminary data.</text>
</comment>
<dbReference type="GO" id="GO:0004467">
    <property type="term" value="F:long-chain fatty acid-CoA ligase activity"/>
    <property type="evidence" value="ECO:0007669"/>
    <property type="project" value="UniProtKB-EC"/>
</dbReference>
<dbReference type="Gene3D" id="3.40.50.12780">
    <property type="entry name" value="N-terminal domain of ligase-like"/>
    <property type="match status" value="1"/>
</dbReference>
<feature type="domain" description="AMP-dependent synthetase/ligase" evidence="4">
    <location>
        <begin position="145"/>
        <end position="498"/>
    </location>
</feature>
<dbReference type="GO" id="GO:0016020">
    <property type="term" value="C:membrane"/>
    <property type="evidence" value="ECO:0007669"/>
    <property type="project" value="TreeGrafter"/>
</dbReference>
<dbReference type="PANTHER" id="PTHR43272:SF107">
    <property type="entry name" value="LONG-CHAIN-FATTY-ACID--COA LIGASE 5"/>
    <property type="match status" value="1"/>
</dbReference>
<keyword evidence="2" id="KW-0276">Fatty acid metabolism</keyword>
<dbReference type="PROSITE" id="PS00455">
    <property type="entry name" value="AMP_BINDING"/>
    <property type="match status" value="1"/>
</dbReference>
<dbReference type="InterPro" id="IPR020845">
    <property type="entry name" value="AMP-binding_CS"/>
</dbReference>
<keyword evidence="1" id="KW-0436">Ligase</keyword>
<accession>A0A2A2KIE0</accession>
<evidence type="ECO:0000313" key="5">
    <source>
        <dbReference type="EMBL" id="PAV73638.1"/>
    </source>
</evidence>
<evidence type="ECO:0000259" key="4">
    <source>
        <dbReference type="Pfam" id="PF00501"/>
    </source>
</evidence>
<evidence type="ECO:0000313" key="6">
    <source>
        <dbReference type="Proteomes" id="UP000218231"/>
    </source>
</evidence>
<dbReference type="EC" id="6.2.1.3" evidence="3"/>
<dbReference type="STRING" id="2018661.A0A2A2KIE0"/>
<dbReference type="Pfam" id="PF00501">
    <property type="entry name" value="AMP-binding"/>
    <property type="match status" value="1"/>
</dbReference>
<dbReference type="EMBL" id="LIAE01008561">
    <property type="protein sequence ID" value="PAV73638.1"/>
    <property type="molecule type" value="Genomic_DNA"/>
</dbReference>
<dbReference type="Proteomes" id="UP000218231">
    <property type="component" value="Unassembled WGS sequence"/>
</dbReference>
<evidence type="ECO:0000256" key="2">
    <source>
        <dbReference type="ARBA" id="ARBA00022832"/>
    </source>
</evidence>
<evidence type="ECO:0000256" key="3">
    <source>
        <dbReference type="ARBA" id="ARBA00026121"/>
    </source>
</evidence>
<keyword evidence="6" id="KW-1185">Reference proteome</keyword>
<reference evidence="5 6" key="1">
    <citation type="journal article" date="2017" name="Curr. Biol.">
        <title>Genome architecture and evolution of a unichromosomal asexual nematode.</title>
        <authorList>
            <person name="Fradin H."/>
            <person name="Zegar C."/>
            <person name="Gutwein M."/>
            <person name="Lucas J."/>
            <person name="Kovtun M."/>
            <person name="Corcoran D."/>
            <person name="Baugh L.R."/>
            <person name="Kiontke K."/>
            <person name="Gunsalus K."/>
            <person name="Fitch D.H."/>
            <person name="Piano F."/>
        </authorList>
    </citation>
    <scope>NUCLEOTIDE SEQUENCE [LARGE SCALE GENOMIC DNA]</scope>
    <source>
        <strain evidence="5">PF1309</strain>
    </source>
</reference>
<dbReference type="SUPFAM" id="SSF56801">
    <property type="entry name" value="Acetyl-CoA synthetase-like"/>
    <property type="match status" value="1"/>
</dbReference>
<dbReference type="InterPro" id="IPR042099">
    <property type="entry name" value="ANL_N_sf"/>
</dbReference>
<dbReference type="PROSITE" id="PS51257">
    <property type="entry name" value="PROKAR_LIPOPROTEIN"/>
    <property type="match status" value="1"/>
</dbReference>
<dbReference type="PANTHER" id="PTHR43272">
    <property type="entry name" value="LONG-CHAIN-FATTY-ACID--COA LIGASE"/>
    <property type="match status" value="1"/>
</dbReference>
<name>A0A2A2KIE0_9BILA</name>
<sequence>MFKSKMSFITRLTRNLIGGKMLPQLTAGILACQNGSALTRLNRHLVLARHFGILEGLGGMAVVGAAAAYYHHKKLDRLAMPGPKGSRTVERSDGSRVIYTMKDRELMKTVDPNLKALPDLVRKGLKLSQNGDMLGRRNTQKEGAPWEWIQYADAIQKSKDMAYGFRCLNVPIGQKTCIGIFMKNRPEWILTEMACHVFNNVSVPIYDSAHIDHIVHIVNETEMPLIVVSNGKKAKILMSRIKCMPKVRYIVTIDAFDEPYLKHAAEENNIRMLSLEELETLGREMPDKPNVAEPKPEDVATICYTSGTTGLPKGVILTHGNFVSAYSATTLWPEGKNPWQPGGAMISYLPLAHIMEHYFEYGVFLHGGKVGHFRGDVSQLLDDMQTLQPIVVPAVPRILNKICDSVDQELSKSPIKRAIFNLGIAYKKYELSRGVVRNDSLVDKIVFRKIQGLFGGRMKWMLTGSAPVSVEVMTFARCAFGCVVTEGYGQTETCAPSTARKKLAIDA</sequence>
<dbReference type="AlphaFoldDB" id="A0A2A2KIE0"/>
<keyword evidence="2" id="KW-0443">Lipid metabolism</keyword>
<dbReference type="OrthoDB" id="1700726at2759"/>
<dbReference type="GO" id="GO:0005783">
    <property type="term" value="C:endoplasmic reticulum"/>
    <property type="evidence" value="ECO:0007669"/>
    <property type="project" value="TreeGrafter"/>
</dbReference>
<organism evidence="5 6">
    <name type="scientific">Diploscapter pachys</name>
    <dbReference type="NCBI Taxonomy" id="2018661"/>
    <lineage>
        <taxon>Eukaryota</taxon>
        <taxon>Metazoa</taxon>
        <taxon>Ecdysozoa</taxon>
        <taxon>Nematoda</taxon>
        <taxon>Chromadorea</taxon>
        <taxon>Rhabditida</taxon>
        <taxon>Rhabditina</taxon>
        <taxon>Rhabditomorpha</taxon>
        <taxon>Rhabditoidea</taxon>
        <taxon>Rhabditidae</taxon>
        <taxon>Diploscapter</taxon>
    </lineage>
</organism>
<protein>
    <recommendedName>
        <fullName evidence="3">long-chain-fatty-acid--CoA ligase</fullName>
        <ecNumber evidence="3">6.2.1.3</ecNumber>
    </recommendedName>
</protein>
<gene>
    <name evidence="5" type="ORF">WR25_00611</name>
</gene>
<dbReference type="InterPro" id="IPR000873">
    <property type="entry name" value="AMP-dep_synth/lig_dom"/>
</dbReference>
<proteinExistence type="predicted"/>